<evidence type="ECO:0000259" key="1">
    <source>
        <dbReference type="Pfam" id="PF00535"/>
    </source>
</evidence>
<accession>A0A366GH33</accession>
<dbReference type="EMBL" id="QNRO01000021">
    <property type="protein sequence ID" value="RBP25692.1"/>
    <property type="molecule type" value="Genomic_DNA"/>
</dbReference>
<organism evidence="2 3">
    <name type="scientific">Marinobacter pelagius</name>
    <dbReference type="NCBI Taxonomy" id="379482"/>
    <lineage>
        <taxon>Bacteria</taxon>
        <taxon>Pseudomonadati</taxon>
        <taxon>Pseudomonadota</taxon>
        <taxon>Gammaproteobacteria</taxon>
        <taxon>Pseudomonadales</taxon>
        <taxon>Marinobacteraceae</taxon>
        <taxon>Marinobacter</taxon>
    </lineage>
</organism>
<protein>
    <submittedName>
        <fullName evidence="2">Glycosyl transferase family 2</fullName>
    </submittedName>
</protein>
<dbReference type="GO" id="GO:0016758">
    <property type="term" value="F:hexosyltransferase activity"/>
    <property type="evidence" value="ECO:0007669"/>
    <property type="project" value="UniProtKB-ARBA"/>
</dbReference>
<comment type="caution">
    <text evidence="2">The sequence shown here is derived from an EMBL/GenBank/DDBJ whole genome shotgun (WGS) entry which is preliminary data.</text>
</comment>
<evidence type="ECO:0000313" key="3">
    <source>
        <dbReference type="Proteomes" id="UP000252995"/>
    </source>
</evidence>
<dbReference type="CDD" id="cd00761">
    <property type="entry name" value="Glyco_tranf_GTA_type"/>
    <property type="match status" value="1"/>
</dbReference>
<dbReference type="OrthoDB" id="396512at2"/>
<dbReference type="PANTHER" id="PTHR22916:SF3">
    <property type="entry name" value="UDP-GLCNAC:BETAGAL BETA-1,3-N-ACETYLGLUCOSAMINYLTRANSFERASE-LIKE PROTEIN 1"/>
    <property type="match status" value="1"/>
</dbReference>
<dbReference type="SUPFAM" id="SSF53448">
    <property type="entry name" value="Nucleotide-diphospho-sugar transferases"/>
    <property type="match status" value="1"/>
</dbReference>
<dbReference type="InterPro" id="IPR001173">
    <property type="entry name" value="Glyco_trans_2-like"/>
</dbReference>
<dbReference type="RefSeq" id="WP_113863697.1">
    <property type="nucleotide sequence ID" value="NZ_QNRO01000021.1"/>
</dbReference>
<name>A0A366GH33_9GAMM</name>
<dbReference type="PANTHER" id="PTHR22916">
    <property type="entry name" value="GLYCOSYLTRANSFERASE"/>
    <property type="match status" value="1"/>
</dbReference>
<dbReference type="Proteomes" id="UP000252995">
    <property type="component" value="Unassembled WGS sequence"/>
</dbReference>
<dbReference type="Pfam" id="PF00535">
    <property type="entry name" value="Glycos_transf_2"/>
    <property type="match status" value="1"/>
</dbReference>
<gene>
    <name evidence="2" type="ORF">DET50_12134</name>
</gene>
<dbReference type="AlphaFoldDB" id="A0A366GH33"/>
<evidence type="ECO:0000313" key="2">
    <source>
        <dbReference type="EMBL" id="RBP25692.1"/>
    </source>
</evidence>
<feature type="domain" description="Glycosyltransferase 2-like" evidence="1">
    <location>
        <begin position="7"/>
        <end position="131"/>
    </location>
</feature>
<proteinExistence type="predicted"/>
<sequence>MDQPLVSVIIPAYNASAFIAETLESILAQTYRNLEIIVVDDGSTDTTAEIVKYYAPRVKYLYQENSGSCAAPRNYGLKEAKGEFVTFFDADDIMLPHKITSQVEALIAEPTAVMSVTNYRNFSESERSTDHFSTCLKLKAIIDPSIKGGIFLPPEQCRAILIDENFTIASAPLFRRDTLNELGGFHESLTACEDFHLIYRAATLGGATVSAKVGFERRLHDLNMSSDNERMIKNLIKSRLDLINYELEQRLQDRLRKRVQRYRRDLQACLVNKSRLYDAAKLYPQTFPPKSFSDLNHDVRQGLKALWQYTTNGGSQEKTR</sequence>
<dbReference type="Gene3D" id="3.90.550.10">
    <property type="entry name" value="Spore Coat Polysaccharide Biosynthesis Protein SpsA, Chain A"/>
    <property type="match status" value="1"/>
</dbReference>
<keyword evidence="2" id="KW-0808">Transferase</keyword>
<dbReference type="InterPro" id="IPR029044">
    <property type="entry name" value="Nucleotide-diphossugar_trans"/>
</dbReference>
<reference evidence="2 3" key="1">
    <citation type="submission" date="2018-06" db="EMBL/GenBank/DDBJ databases">
        <title>Freshwater and sediment microbial communities from various areas in North America, analyzing microbe dynamics in response to fracking.</title>
        <authorList>
            <person name="Lamendella R."/>
        </authorList>
    </citation>
    <scope>NUCLEOTIDE SEQUENCE [LARGE SCALE GENOMIC DNA]</scope>
    <source>
        <strain evidence="2 3">114J</strain>
    </source>
</reference>